<evidence type="ECO:0000313" key="7">
    <source>
        <dbReference type="Proteomes" id="UP001313282"/>
    </source>
</evidence>
<evidence type="ECO:0000256" key="1">
    <source>
        <dbReference type="ARBA" id="ARBA00004370"/>
    </source>
</evidence>
<comment type="caution">
    <text evidence="6">The sequence shown here is derived from an EMBL/GenBank/DDBJ whole genome shotgun (WGS) entry which is preliminary data.</text>
</comment>
<keyword evidence="7" id="KW-1185">Reference proteome</keyword>
<dbReference type="EMBL" id="JAVHNR010000005">
    <property type="protein sequence ID" value="KAK6342718.1"/>
    <property type="molecule type" value="Genomic_DNA"/>
</dbReference>
<feature type="transmembrane region" description="Helical" evidence="5">
    <location>
        <begin position="64"/>
        <end position="84"/>
    </location>
</feature>
<evidence type="ECO:0000313" key="6">
    <source>
        <dbReference type="EMBL" id="KAK6342718.1"/>
    </source>
</evidence>
<dbReference type="GO" id="GO:0008610">
    <property type="term" value="P:lipid biosynthetic process"/>
    <property type="evidence" value="ECO:0007669"/>
    <property type="project" value="UniProtKB-ARBA"/>
</dbReference>
<evidence type="ECO:0000256" key="3">
    <source>
        <dbReference type="ARBA" id="ARBA00023136"/>
    </source>
</evidence>
<gene>
    <name evidence="6" type="ORF">TWF718_008108</name>
</gene>
<organism evidence="6 7">
    <name type="scientific">Orbilia javanica</name>
    <dbReference type="NCBI Taxonomy" id="47235"/>
    <lineage>
        <taxon>Eukaryota</taxon>
        <taxon>Fungi</taxon>
        <taxon>Dikarya</taxon>
        <taxon>Ascomycota</taxon>
        <taxon>Pezizomycotina</taxon>
        <taxon>Orbiliomycetes</taxon>
        <taxon>Orbiliales</taxon>
        <taxon>Orbiliaceae</taxon>
        <taxon>Orbilia</taxon>
    </lineage>
</organism>
<name>A0AAN8RCV0_9PEZI</name>
<reference evidence="6 7" key="1">
    <citation type="submission" date="2019-10" db="EMBL/GenBank/DDBJ databases">
        <authorList>
            <person name="Palmer J.M."/>
        </authorList>
    </citation>
    <scope>NUCLEOTIDE SEQUENCE [LARGE SCALE GENOMIC DNA]</scope>
    <source>
        <strain evidence="6 7">TWF718</strain>
    </source>
</reference>
<comment type="subcellular location">
    <subcellularLocation>
        <location evidence="1">Membrane</location>
    </subcellularLocation>
</comment>
<dbReference type="Gene3D" id="1.20.120.1760">
    <property type="match status" value="1"/>
</dbReference>
<feature type="region of interest" description="Disordered" evidence="4">
    <location>
        <begin position="1"/>
        <end position="22"/>
    </location>
</feature>
<proteinExistence type="inferred from homology"/>
<evidence type="ECO:0000256" key="4">
    <source>
        <dbReference type="SAM" id="MobiDB-lite"/>
    </source>
</evidence>
<sequence length="105" mass="11893">MAAQTVLVTNGSGEKKAHNDNHPLAPLKEYKYQSVDKSLVSNYILRHYWNWAVELLPKWMAPNLVTLIGFGAILFNVLCLVIFMPDLVGPGHPILYFSFAFGLWM</sequence>
<dbReference type="PANTHER" id="PTHR10414">
    <property type="entry name" value="ETHANOLAMINEPHOSPHOTRANSFERASE"/>
    <property type="match status" value="1"/>
</dbReference>
<dbReference type="InterPro" id="IPR043130">
    <property type="entry name" value="CDP-OH_PTrfase_TM_dom"/>
</dbReference>
<feature type="compositionally biased region" description="Polar residues" evidence="4">
    <location>
        <begin position="1"/>
        <end position="12"/>
    </location>
</feature>
<dbReference type="AlphaFoldDB" id="A0AAN8RCV0"/>
<dbReference type="GO" id="GO:0016020">
    <property type="term" value="C:membrane"/>
    <property type="evidence" value="ECO:0007669"/>
    <property type="project" value="UniProtKB-SubCell"/>
</dbReference>
<keyword evidence="3 5" id="KW-0472">Membrane</keyword>
<dbReference type="Proteomes" id="UP001313282">
    <property type="component" value="Unassembled WGS sequence"/>
</dbReference>
<dbReference type="InterPro" id="IPR014472">
    <property type="entry name" value="CHOPT"/>
</dbReference>
<dbReference type="PANTHER" id="PTHR10414:SF77">
    <property type="entry name" value="CDP-ALCOHOL PHOSPHATIDYLTRANSFERASE FAMILY PROTEIN"/>
    <property type="match status" value="1"/>
</dbReference>
<keyword evidence="5" id="KW-0812">Transmembrane</keyword>
<keyword evidence="5" id="KW-1133">Transmembrane helix</keyword>
<protein>
    <submittedName>
        <fullName evidence="6">Uncharacterized protein</fullName>
    </submittedName>
</protein>
<evidence type="ECO:0000256" key="5">
    <source>
        <dbReference type="SAM" id="Phobius"/>
    </source>
</evidence>
<evidence type="ECO:0000256" key="2">
    <source>
        <dbReference type="ARBA" id="ARBA00010441"/>
    </source>
</evidence>
<accession>A0AAN8RCV0</accession>
<comment type="similarity">
    <text evidence="2">Belongs to the CDP-alcohol phosphatidyltransferase class-I family.</text>
</comment>